<feature type="region of interest" description="Disordered" evidence="2">
    <location>
        <begin position="198"/>
        <end position="217"/>
    </location>
</feature>
<feature type="transmembrane region" description="Helical" evidence="3">
    <location>
        <begin position="31"/>
        <end position="54"/>
    </location>
</feature>
<dbReference type="SUPFAM" id="SSF63380">
    <property type="entry name" value="Riboflavin synthase domain-like"/>
    <property type="match status" value="1"/>
</dbReference>
<feature type="compositionally biased region" description="Basic and acidic residues" evidence="2">
    <location>
        <begin position="198"/>
        <end position="210"/>
    </location>
</feature>
<evidence type="ECO:0000256" key="3">
    <source>
        <dbReference type="SAM" id="Phobius"/>
    </source>
</evidence>
<protein>
    <recommendedName>
        <fullName evidence="4">FAD-binding FR-type domain-containing protein</fullName>
    </recommendedName>
</protein>
<dbReference type="PANTHER" id="PTHR11972">
    <property type="entry name" value="NADPH OXIDASE"/>
    <property type="match status" value="1"/>
</dbReference>
<feature type="domain" description="FAD-binding FR-type" evidence="4">
    <location>
        <begin position="110"/>
        <end position="216"/>
    </location>
</feature>
<dbReference type="GO" id="GO:0043020">
    <property type="term" value="C:NADPH oxidase complex"/>
    <property type="evidence" value="ECO:0007669"/>
    <property type="project" value="TreeGrafter"/>
</dbReference>
<evidence type="ECO:0000313" key="5">
    <source>
        <dbReference type="EMBL" id="PIO31752.1"/>
    </source>
</evidence>
<dbReference type="CDD" id="cd06186">
    <property type="entry name" value="NOX_Duox_like_FAD_NADP"/>
    <property type="match status" value="1"/>
</dbReference>
<evidence type="ECO:0000256" key="2">
    <source>
        <dbReference type="SAM" id="MobiDB-lite"/>
    </source>
</evidence>
<dbReference type="GO" id="GO:0016175">
    <property type="term" value="F:superoxide-generating NAD(P)H oxidase activity"/>
    <property type="evidence" value="ECO:0007669"/>
    <property type="project" value="TreeGrafter"/>
</dbReference>
<dbReference type="InterPro" id="IPR017938">
    <property type="entry name" value="Riboflavin_synthase-like_b-brl"/>
</dbReference>
<proteinExistence type="predicted"/>
<evidence type="ECO:0000256" key="1">
    <source>
        <dbReference type="ARBA" id="ARBA00023002"/>
    </source>
</evidence>
<dbReference type="GO" id="GO:0042554">
    <property type="term" value="P:superoxide anion generation"/>
    <property type="evidence" value="ECO:0007669"/>
    <property type="project" value="TreeGrafter"/>
</dbReference>
<gene>
    <name evidence="5" type="ORF">AB205_0083020</name>
</gene>
<feature type="transmembrane region" description="Helical" evidence="3">
    <location>
        <begin position="66"/>
        <end position="84"/>
    </location>
</feature>
<dbReference type="InterPro" id="IPR017927">
    <property type="entry name" value="FAD-bd_FR_type"/>
</dbReference>
<evidence type="ECO:0000313" key="6">
    <source>
        <dbReference type="Proteomes" id="UP000228934"/>
    </source>
</evidence>
<keyword evidence="3" id="KW-1133">Transmembrane helix</keyword>
<dbReference type="InterPro" id="IPR050369">
    <property type="entry name" value="RBOH/FRE"/>
</dbReference>
<reference evidence="6" key="1">
    <citation type="journal article" date="2017" name="Nat. Commun.">
        <title>The North American bullfrog draft genome provides insight into hormonal regulation of long noncoding RNA.</title>
        <authorList>
            <person name="Hammond S.A."/>
            <person name="Warren R.L."/>
            <person name="Vandervalk B.P."/>
            <person name="Kucuk E."/>
            <person name="Khan H."/>
            <person name="Gibb E.A."/>
            <person name="Pandoh P."/>
            <person name="Kirk H."/>
            <person name="Zhao Y."/>
            <person name="Jones M."/>
            <person name="Mungall A.J."/>
            <person name="Coope R."/>
            <person name="Pleasance S."/>
            <person name="Moore R.A."/>
            <person name="Holt R.A."/>
            <person name="Round J.M."/>
            <person name="Ohora S."/>
            <person name="Walle B.V."/>
            <person name="Veldhoen N."/>
            <person name="Helbing C.C."/>
            <person name="Birol I."/>
        </authorList>
    </citation>
    <scope>NUCLEOTIDE SEQUENCE [LARGE SCALE GENOMIC DNA]</scope>
</reference>
<keyword evidence="3" id="KW-0812">Transmembrane</keyword>
<dbReference type="PROSITE" id="PS51384">
    <property type="entry name" value="FAD_FR"/>
    <property type="match status" value="1"/>
</dbReference>
<sequence>MEFVPLVKKSMDPGLFTFWEYFLTLRPGIGWIHGSASLTGILLQLLVCLMLVCSSTFVRKGGHFEVFYWTHLSYIWSWILLYLHTPKFWKWFLVPGLLFVLEKLFGVAASRIGGLYVVEVNLLPSKVTHLVIKRPPSFQYKPGDFIYLNIPAIAKYEWHPFTISSAPEQADTLWVHIRSLGQWTNRLYEHFRLPEAARKEEEKRASENPKNKVYQSQ</sequence>
<dbReference type="Pfam" id="PF08022">
    <property type="entry name" value="FAD_binding_8"/>
    <property type="match status" value="1"/>
</dbReference>
<dbReference type="EMBL" id="KV932364">
    <property type="protein sequence ID" value="PIO31752.1"/>
    <property type="molecule type" value="Genomic_DNA"/>
</dbReference>
<dbReference type="OrthoDB" id="167398at2759"/>
<organism evidence="5 6">
    <name type="scientific">Aquarana catesbeiana</name>
    <name type="common">American bullfrog</name>
    <name type="synonym">Rana catesbeiana</name>
    <dbReference type="NCBI Taxonomy" id="8400"/>
    <lineage>
        <taxon>Eukaryota</taxon>
        <taxon>Metazoa</taxon>
        <taxon>Chordata</taxon>
        <taxon>Craniata</taxon>
        <taxon>Vertebrata</taxon>
        <taxon>Euteleostomi</taxon>
        <taxon>Amphibia</taxon>
        <taxon>Batrachia</taxon>
        <taxon>Anura</taxon>
        <taxon>Neobatrachia</taxon>
        <taxon>Ranoidea</taxon>
        <taxon>Ranidae</taxon>
        <taxon>Aquarana</taxon>
    </lineage>
</organism>
<dbReference type="AlphaFoldDB" id="A0A2G9RV59"/>
<dbReference type="PANTHER" id="PTHR11972:SF58">
    <property type="entry name" value="NADPH OXIDASE 5"/>
    <property type="match status" value="1"/>
</dbReference>
<evidence type="ECO:0000259" key="4">
    <source>
        <dbReference type="PROSITE" id="PS51384"/>
    </source>
</evidence>
<dbReference type="InterPro" id="IPR013112">
    <property type="entry name" value="FAD-bd_8"/>
</dbReference>
<name>A0A2G9RV59_AQUCT</name>
<dbReference type="Proteomes" id="UP000228934">
    <property type="component" value="Unassembled WGS sequence"/>
</dbReference>
<accession>A0A2G9RV59</accession>
<keyword evidence="3" id="KW-0472">Membrane</keyword>
<dbReference type="GO" id="GO:0006952">
    <property type="term" value="P:defense response"/>
    <property type="evidence" value="ECO:0007669"/>
    <property type="project" value="TreeGrafter"/>
</dbReference>
<keyword evidence="6" id="KW-1185">Reference proteome</keyword>
<dbReference type="FunFam" id="2.40.30.10:FF:000056">
    <property type="entry name" value="NADPH oxidase 5"/>
    <property type="match status" value="1"/>
</dbReference>
<dbReference type="Gene3D" id="2.40.30.10">
    <property type="entry name" value="Translation factors"/>
    <property type="match status" value="1"/>
</dbReference>
<feature type="non-terminal residue" evidence="5">
    <location>
        <position position="217"/>
    </location>
</feature>
<keyword evidence="1" id="KW-0560">Oxidoreductase</keyword>